<dbReference type="InterPro" id="IPR036249">
    <property type="entry name" value="Thioredoxin-like_sf"/>
</dbReference>
<reference evidence="3" key="2">
    <citation type="submission" date="2021-03" db="EMBL/GenBank/DDBJ databases">
        <title>X isolated from Micromonospora tulbaghiae.</title>
        <authorList>
            <person name="Stennett H.L."/>
        </authorList>
    </citation>
    <scope>NUCLEOTIDE SEQUENCE</scope>
    <source>
        <strain evidence="3">28M1-20</strain>
    </source>
</reference>
<dbReference type="SUPFAM" id="SSF52833">
    <property type="entry name" value="Thioredoxin-like"/>
    <property type="match status" value="1"/>
</dbReference>
<organism evidence="3 6">
    <name type="scientific">Micromonospora tulbaghiae</name>
    <dbReference type="NCBI Taxonomy" id="479978"/>
    <lineage>
        <taxon>Bacteria</taxon>
        <taxon>Bacillati</taxon>
        <taxon>Actinomycetota</taxon>
        <taxon>Actinomycetes</taxon>
        <taxon>Micromonosporales</taxon>
        <taxon>Micromonosporaceae</taxon>
        <taxon>Micromonospora</taxon>
    </lineage>
</organism>
<evidence type="ECO:0000313" key="4">
    <source>
        <dbReference type="EMBL" id="SCE78171.1"/>
    </source>
</evidence>
<feature type="transmembrane region" description="Helical" evidence="1">
    <location>
        <begin position="28"/>
        <end position="46"/>
    </location>
</feature>
<feature type="domain" description="Glutaredoxin" evidence="2">
    <location>
        <begin position="66"/>
        <end position="120"/>
    </location>
</feature>
<dbReference type="InterPro" id="IPR002109">
    <property type="entry name" value="Glutaredoxin"/>
</dbReference>
<keyword evidence="1" id="KW-1133">Transmembrane helix</keyword>
<gene>
    <name evidence="4" type="ORF">GA0070562_2674</name>
    <name evidence="3" type="ORF">J5U46_06605</name>
</gene>
<name>A0AAW4JII2_9ACTN</name>
<evidence type="ECO:0000313" key="5">
    <source>
        <dbReference type="Proteomes" id="UP000199405"/>
    </source>
</evidence>
<dbReference type="RefSeq" id="WP_091418177.1">
    <property type="nucleotide sequence ID" value="NZ_FMCQ01000002.1"/>
</dbReference>
<dbReference type="Proteomes" id="UP000669887">
    <property type="component" value="Unassembled WGS sequence"/>
</dbReference>
<dbReference type="Gene3D" id="3.40.30.10">
    <property type="entry name" value="Glutaredoxin"/>
    <property type="match status" value="1"/>
</dbReference>
<evidence type="ECO:0000313" key="3">
    <source>
        <dbReference type="EMBL" id="MBO4139815.1"/>
    </source>
</evidence>
<evidence type="ECO:0000256" key="1">
    <source>
        <dbReference type="SAM" id="Phobius"/>
    </source>
</evidence>
<dbReference type="EMBL" id="JAGFVQ010000008">
    <property type="protein sequence ID" value="MBO4139815.1"/>
    <property type="molecule type" value="Genomic_DNA"/>
</dbReference>
<keyword evidence="1" id="KW-0472">Membrane</keyword>
<keyword evidence="1" id="KW-0812">Transmembrane</keyword>
<dbReference type="AlphaFoldDB" id="A0AAW4JII2"/>
<evidence type="ECO:0000259" key="2">
    <source>
        <dbReference type="Pfam" id="PF00462"/>
    </source>
</evidence>
<reference evidence="4 5" key="1">
    <citation type="submission" date="2016-06" db="EMBL/GenBank/DDBJ databases">
        <authorList>
            <person name="Varghese N."/>
            <person name="Submissions Spin"/>
        </authorList>
    </citation>
    <scope>NUCLEOTIDE SEQUENCE [LARGE SCALE GENOMIC DNA]</scope>
    <source>
        <strain evidence="4 5">DSM 45142</strain>
    </source>
</reference>
<protein>
    <submittedName>
        <fullName evidence="4">Mycoredoxin</fullName>
    </submittedName>
</protein>
<comment type="caution">
    <text evidence="3">The sequence shown here is derived from an EMBL/GenBank/DDBJ whole genome shotgun (WGS) entry which is preliminary data.</text>
</comment>
<dbReference type="EMBL" id="FMCQ01000002">
    <property type="protein sequence ID" value="SCE78171.1"/>
    <property type="molecule type" value="Genomic_DNA"/>
</dbReference>
<dbReference type="Proteomes" id="UP000199405">
    <property type="component" value="Unassembled WGS sequence"/>
</dbReference>
<accession>A0AAW4JII2</accession>
<sequence length="139" mass="14946">MRSWRLAALMLVVGVAVGAGQDTRVSSVVGFLAFAAVAALFSPLAFPRSLTSAQARLRSADDGRPVIYWRPGCTYCLRLRLRLGGRARRAYWVDIWRDPEAAAAVRAVTGGDETVPTVVLPDGAVVNPDPAWLRARLGA</sequence>
<evidence type="ECO:0000313" key="6">
    <source>
        <dbReference type="Proteomes" id="UP000669887"/>
    </source>
</evidence>
<dbReference type="Pfam" id="PF00462">
    <property type="entry name" value="Glutaredoxin"/>
    <property type="match status" value="1"/>
</dbReference>
<keyword evidence="5" id="KW-1185">Reference proteome</keyword>
<dbReference type="GeneID" id="93469455"/>
<proteinExistence type="predicted"/>